<protein>
    <submittedName>
        <fullName evidence="4">Acyltransferase</fullName>
    </submittedName>
</protein>
<feature type="transmembrane region" description="Helical" evidence="2">
    <location>
        <begin position="98"/>
        <end position="116"/>
    </location>
</feature>
<gene>
    <name evidence="4" type="ORF">G3I43_08160</name>
</gene>
<accession>A0A6G3SMP0</accession>
<evidence type="ECO:0000256" key="1">
    <source>
        <dbReference type="SAM" id="MobiDB-lite"/>
    </source>
</evidence>
<feature type="transmembrane region" description="Helical" evidence="2">
    <location>
        <begin position="147"/>
        <end position="168"/>
    </location>
</feature>
<feature type="transmembrane region" description="Helical" evidence="2">
    <location>
        <begin position="246"/>
        <end position="262"/>
    </location>
</feature>
<keyword evidence="4" id="KW-0012">Acyltransferase</keyword>
<comment type="caution">
    <text evidence="4">The sequence shown here is derived from an EMBL/GenBank/DDBJ whole genome shotgun (WGS) entry which is preliminary data.</text>
</comment>
<keyword evidence="4" id="KW-0808">Transferase</keyword>
<dbReference type="PANTHER" id="PTHR23028:SF53">
    <property type="entry name" value="ACYL_TRANSF_3 DOMAIN-CONTAINING PROTEIN"/>
    <property type="match status" value="1"/>
</dbReference>
<feature type="transmembrane region" description="Helical" evidence="2">
    <location>
        <begin position="56"/>
        <end position="78"/>
    </location>
</feature>
<dbReference type="GO" id="GO:0016020">
    <property type="term" value="C:membrane"/>
    <property type="evidence" value="ECO:0007669"/>
    <property type="project" value="TreeGrafter"/>
</dbReference>
<sequence>MSGDAVATAVPPLPSAARLLSLTGLRFVAAFAVFASHAYLAIWFDGVWEENTPAMVALITARSGVGFFFLLSGFVLAWSARPGDKAVSFWRRRAAKIYPVHAVTWFAALVMINWTGGQVAARQAVPNLLLVQSWSPTFDVYDSVNGVSWSLSCEAFFYLAFPLLIHLVRRIPARLLWVCAGAATLSVIAVPLIATVAFSSEPKFFSFPVTLHQYWFVYVFPLTRLLEFVLGILLARAVLEGTRVTVRFRHALPALALGYPLALQVPFLYAISAVLVIPMALLVLAGAGADIRGSASLVRTRPMVWLGDVSFAFYMVHMLVLTHTYRLIDEAHTASGAVRAVSAVLIFGLSLLAAWAVSVLVERPATRRWGAGRPPARPRTGAPFEEKPVGP</sequence>
<feature type="transmembrane region" description="Helical" evidence="2">
    <location>
        <begin position="25"/>
        <end position="44"/>
    </location>
</feature>
<dbReference type="InterPro" id="IPR050879">
    <property type="entry name" value="Acyltransferase_3"/>
</dbReference>
<feature type="transmembrane region" description="Helical" evidence="2">
    <location>
        <begin position="214"/>
        <end position="234"/>
    </location>
</feature>
<feature type="transmembrane region" description="Helical" evidence="2">
    <location>
        <begin position="268"/>
        <end position="291"/>
    </location>
</feature>
<keyword evidence="2" id="KW-0812">Transmembrane</keyword>
<dbReference type="EMBL" id="JAAGMK010000206">
    <property type="protein sequence ID" value="NEB84150.1"/>
    <property type="molecule type" value="Genomic_DNA"/>
</dbReference>
<feature type="domain" description="Acyltransferase 3" evidence="3">
    <location>
        <begin position="21"/>
        <end position="358"/>
    </location>
</feature>
<feature type="transmembrane region" description="Helical" evidence="2">
    <location>
        <begin position="303"/>
        <end position="325"/>
    </location>
</feature>
<reference evidence="4" key="1">
    <citation type="submission" date="2020-01" db="EMBL/GenBank/DDBJ databases">
        <title>Insect and environment-associated Actinomycetes.</title>
        <authorList>
            <person name="Currrie C."/>
            <person name="Chevrette M."/>
            <person name="Carlson C."/>
            <person name="Stubbendieck R."/>
            <person name="Wendt-Pienkowski E."/>
        </authorList>
    </citation>
    <scope>NUCLEOTIDE SEQUENCE</scope>
    <source>
        <strain evidence="4">SID505</strain>
    </source>
</reference>
<dbReference type="PANTHER" id="PTHR23028">
    <property type="entry name" value="ACETYLTRANSFERASE"/>
    <property type="match status" value="1"/>
</dbReference>
<dbReference type="InterPro" id="IPR002656">
    <property type="entry name" value="Acyl_transf_3_dom"/>
</dbReference>
<keyword evidence="2" id="KW-1133">Transmembrane helix</keyword>
<feature type="region of interest" description="Disordered" evidence="1">
    <location>
        <begin position="370"/>
        <end position="391"/>
    </location>
</feature>
<name>A0A6G3SMP0_STRAQ</name>
<organism evidence="4">
    <name type="scientific">Streptomyces anulatus</name>
    <name type="common">Streptomyces chrysomallus</name>
    <dbReference type="NCBI Taxonomy" id="1892"/>
    <lineage>
        <taxon>Bacteria</taxon>
        <taxon>Bacillati</taxon>
        <taxon>Actinomycetota</taxon>
        <taxon>Actinomycetes</taxon>
        <taxon>Kitasatosporales</taxon>
        <taxon>Streptomycetaceae</taxon>
        <taxon>Streptomyces</taxon>
    </lineage>
</organism>
<evidence type="ECO:0000313" key="4">
    <source>
        <dbReference type="EMBL" id="NEB84150.1"/>
    </source>
</evidence>
<evidence type="ECO:0000256" key="2">
    <source>
        <dbReference type="SAM" id="Phobius"/>
    </source>
</evidence>
<feature type="compositionally biased region" description="Low complexity" evidence="1">
    <location>
        <begin position="370"/>
        <end position="383"/>
    </location>
</feature>
<feature type="transmembrane region" description="Helical" evidence="2">
    <location>
        <begin position="337"/>
        <end position="361"/>
    </location>
</feature>
<evidence type="ECO:0000259" key="3">
    <source>
        <dbReference type="Pfam" id="PF01757"/>
    </source>
</evidence>
<dbReference type="GO" id="GO:0016747">
    <property type="term" value="F:acyltransferase activity, transferring groups other than amino-acyl groups"/>
    <property type="evidence" value="ECO:0007669"/>
    <property type="project" value="InterPro"/>
</dbReference>
<dbReference type="Pfam" id="PF01757">
    <property type="entry name" value="Acyl_transf_3"/>
    <property type="match status" value="1"/>
</dbReference>
<dbReference type="AlphaFoldDB" id="A0A6G3SMP0"/>
<dbReference type="RefSeq" id="WP_164257038.1">
    <property type="nucleotide sequence ID" value="NZ_JAAGMK010000206.1"/>
</dbReference>
<feature type="transmembrane region" description="Helical" evidence="2">
    <location>
        <begin position="175"/>
        <end position="194"/>
    </location>
</feature>
<proteinExistence type="predicted"/>
<dbReference type="GO" id="GO:0009103">
    <property type="term" value="P:lipopolysaccharide biosynthetic process"/>
    <property type="evidence" value="ECO:0007669"/>
    <property type="project" value="TreeGrafter"/>
</dbReference>
<keyword evidence="2" id="KW-0472">Membrane</keyword>